<dbReference type="PANTHER" id="PTHR12770">
    <property type="entry name" value="RUS1 FAMILY PROTEIN C16ORF58"/>
    <property type="match status" value="1"/>
</dbReference>
<gene>
    <name evidence="4" type="ORF">ACHAW5_009063</name>
</gene>
<feature type="domain" description="Protein root UVB sensitive/RUS" evidence="3">
    <location>
        <begin position="267"/>
        <end position="351"/>
    </location>
</feature>
<comment type="caution">
    <text evidence="4">The sequence shown here is derived from an EMBL/GenBank/DDBJ whole genome shotgun (WGS) entry which is preliminary data.</text>
</comment>
<feature type="compositionally biased region" description="Low complexity" evidence="2">
    <location>
        <begin position="249"/>
        <end position="269"/>
    </location>
</feature>
<evidence type="ECO:0000313" key="5">
    <source>
        <dbReference type="Proteomes" id="UP001530315"/>
    </source>
</evidence>
<evidence type="ECO:0000256" key="1">
    <source>
        <dbReference type="ARBA" id="ARBA00007558"/>
    </source>
</evidence>
<dbReference type="Pfam" id="PF04884">
    <property type="entry name" value="UVB_sens_prot"/>
    <property type="match status" value="2"/>
</dbReference>
<protein>
    <recommendedName>
        <fullName evidence="3">Protein root UVB sensitive/RUS domain-containing protein</fullName>
    </recommendedName>
</protein>
<feature type="domain" description="Protein root UVB sensitive/RUS" evidence="3">
    <location>
        <begin position="63"/>
        <end position="239"/>
    </location>
</feature>
<accession>A0ABD3PAV4</accession>
<dbReference type="PANTHER" id="PTHR12770:SF22">
    <property type="entry name" value="PROTEIN ROOT UVB SENSITIVE 1, CHLOROPLASTIC"/>
    <property type="match status" value="1"/>
</dbReference>
<dbReference type="EMBL" id="JALLAZ020000914">
    <property type="protein sequence ID" value="KAL3784844.1"/>
    <property type="molecule type" value="Genomic_DNA"/>
</dbReference>
<proteinExistence type="inferred from homology"/>
<dbReference type="AlphaFoldDB" id="A0ABD3PAV4"/>
<organism evidence="4 5">
    <name type="scientific">Stephanodiscus triporus</name>
    <dbReference type="NCBI Taxonomy" id="2934178"/>
    <lineage>
        <taxon>Eukaryota</taxon>
        <taxon>Sar</taxon>
        <taxon>Stramenopiles</taxon>
        <taxon>Ochrophyta</taxon>
        <taxon>Bacillariophyta</taxon>
        <taxon>Coscinodiscophyceae</taxon>
        <taxon>Thalassiosirophycidae</taxon>
        <taxon>Stephanodiscales</taxon>
        <taxon>Stephanodiscaceae</taxon>
        <taxon>Stephanodiscus</taxon>
    </lineage>
</organism>
<reference evidence="4 5" key="1">
    <citation type="submission" date="2024-10" db="EMBL/GenBank/DDBJ databases">
        <title>Updated reference genomes for cyclostephanoid diatoms.</title>
        <authorList>
            <person name="Roberts W.R."/>
            <person name="Alverson A.J."/>
        </authorList>
    </citation>
    <scope>NUCLEOTIDE SEQUENCE [LARGE SCALE GENOMIC DNA]</scope>
    <source>
        <strain evidence="4 5">AJA276-08</strain>
    </source>
</reference>
<comment type="similarity">
    <text evidence="1">Belongs to the RUS1 family.</text>
</comment>
<dbReference type="InterPro" id="IPR054549">
    <property type="entry name" value="UVB_sens_RUS_dom"/>
</dbReference>
<dbReference type="InterPro" id="IPR006968">
    <property type="entry name" value="RUS_fam"/>
</dbReference>
<name>A0ABD3PAV4_9STRA</name>
<keyword evidence="5" id="KW-1185">Reference proteome</keyword>
<sequence length="541" mass="58794">MQLGRGRVLYKPVINGDKHDTTGWEVHTTTLTLSKSSKQSSHILSLMKSYKKGDFTNVRNVPFFLPARYPHSVCPSYATYASYCFLGSIAGSSAMVLSTQALLIAVGVGTQSAAPMAAALNWVMKDGVGQLGGVIFASHMGKGGMDFNYWRGKFSTWTLAGERKTRQRGNFQQGTADSNPKRWRMVAALALDLSTLLEICTPMMGPEWFLPCASVANIGKNVGFLAASASRAAIHQSLSMGGSSLPAETAESEAETYTKTSPPKTSVSSNLGDVTAKSGSQSIVASLLGTAIGIFLSRTFCSDYGTAGILAGFVVLSAAHQACTYKAVKVVPLRSLDRHRLHIVLTSYISEKGYGLEDGIPIKTLTPAQVAEKESFLPMMPPDDSVRWLTVGDSLINICPSGVAELERLLLPKKSTGDESRFALDSKEYEKYILKIHPPSETDGDGMIQLTYLEGATDFDILRGMFHSYMARAFMKNNHTYLDCENSECIMGIKILTVTHTIMNRQMPMFIECLQDVGWHIGNGCVTVECGSSHRLMIEHA</sequence>
<evidence type="ECO:0000313" key="4">
    <source>
        <dbReference type="EMBL" id="KAL3784844.1"/>
    </source>
</evidence>
<evidence type="ECO:0000256" key="2">
    <source>
        <dbReference type="SAM" id="MobiDB-lite"/>
    </source>
</evidence>
<feature type="region of interest" description="Disordered" evidence="2">
    <location>
        <begin position="249"/>
        <end position="271"/>
    </location>
</feature>
<dbReference type="Proteomes" id="UP001530315">
    <property type="component" value="Unassembled WGS sequence"/>
</dbReference>
<evidence type="ECO:0000259" key="3">
    <source>
        <dbReference type="Pfam" id="PF04884"/>
    </source>
</evidence>